<dbReference type="GO" id="GO:0004674">
    <property type="term" value="F:protein serine/threonine kinase activity"/>
    <property type="evidence" value="ECO:0007669"/>
    <property type="project" value="UniProtKB-EC"/>
</dbReference>
<sequence>MPPKKVPLHQLAPPLPQKTPLRDVSTKKIYHIGTQIATGGFGRIYSCSEEGSRKENYCCKVEPQGNGPLFTEVNVFQRILRAADINAYKTGRKITWLGVPPMISTGIFDYKQDKLRYLIIPKYATSLEEIREKKKVFDPKACLKIVKCVLDALEYLHTKSYVHADIKAGNILLEDPANLSTSVLVDYGLARMASANVEKPDKKRAHNGTAIFTSIDAHRGLNPSYRGDIEILGYNVIYWLTGTLPWQNLESNAEKVFAAKQDFVKDVKENLKKVLEKHQSCFSWVEKLFRVALDTPYTSGVNFKQIHQACNTGSTASPAKKATPSVVRASTKRSSTEDEENRKDVKKAKVTAPAKATRVERKKVFVKEVNASESDSSPSPVVTPLKRANGVAHTSSAPTSKQNGQNGIIKKSRVATAIKQDPQQLRTKVPGMLNFATKGRRSIIINKIAKRSRRKATSSQENDDNSESSEI</sequence>
<feature type="compositionally biased region" description="Basic and acidic residues" evidence="2">
    <location>
        <begin position="334"/>
        <end position="343"/>
    </location>
</feature>
<proteinExistence type="predicted"/>
<feature type="compositionally biased region" description="Acidic residues" evidence="2">
    <location>
        <begin position="461"/>
        <end position="471"/>
    </location>
</feature>
<organism evidence="4 5">
    <name type="scientific">Mesorhabditis belari</name>
    <dbReference type="NCBI Taxonomy" id="2138241"/>
    <lineage>
        <taxon>Eukaryota</taxon>
        <taxon>Metazoa</taxon>
        <taxon>Ecdysozoa</taxon>
        <taxon>Nematoda</taxon>
        <taxon>Chromadorea</taxon>
        <taxon>Rhabditida</taxon>
        <taxon>Rhabditina</taxon>
        <taxon>Rhabditomorpha</taxon>
        <taxon>Rhabditoidea</taxon>
        <taxon>Rhabditidae</taxon>
        <taxon>Mesorhabditinae</taxon>
        <taxon>Mesorhabditis</taxon>
    </lineage>
</organism>
<feature type="compositionally biased region" description="Polar residues" evidence="2">
    <location>
        <begin position="392"/>
        <end position="406"/>
    </location>
</feature>
<feature type="region of interest" description="Disordered" evidence="2">
    <location>
        <begin position="1"/>
        <end position="20"/>
    </location>
</feature>
<dbReference type="GO" id="GO:0005524">
    <property type="term" value="F:ATP binding"/>
    <property type="evidence" value="ECO:0007669"/>
    <property type="project" value="InterPro"/>
</dbReference>
<protein>
    <recommendedName>
        <fullName evidence="1">non-specific serine/threonine protein kinase</fullName>
        <ecNumber evidence="1">2.7.11.1</ecNumber>
    </recommendedName>
</protein>
<feature type="domain" description="Protein kinase" evidence="3">
    <location>
        <begin position="30"/>
        <end position="298"/>
    </location>
</feature>
<accession>A0AAF3JA40</accession>
<feature type="compositionally biased region" description="Polar residues" evidence="2">
    <location>
        <begin position="371"/>
        <end position="380"/>
    </location>
</feature>
<reference evidence="5" key="1">
    <citation type="submission" date="2024-02" db="UniProtKB">
        <authorList>
            <consortium name="WormBaseParasite"/>
        </authorList>
    </citation>
    <scope>IDENTIFICATION</scope>
</reference>
<dbReference type="InterPro" id="IPR000719">
    <property type="entry name" value="Prot_kinase_dom"/>
</dbReference>
<dbReference type="InterPro" id="IPR050235">
    <property type="entry name" value="CK1_Ser-Thr_kinase"/>
</dbReference>
<keyword evidence="4" id="KW-1185">Reference proteome</keyword>
<dbReference type="EC" id="2.7.11.1" evidence="1"/>
<dbReference type="InterPro" id="IPR011009">
    <property type="entry name" value="Kinase-like_dom_sf"/>
</dbReference>
<feature type="region of interest" description="Disordered" evidence="2">
    <location>
        <begin position="312"/>
        <end position="357"/>
    </location>
</feature>
<feature type="region of interest" description="Disordered" evidence="2">
    <location>
        <begin position="444"/>
        <end position="471"/>
    </location>
</feature>
<evidence type="ECO:0000313" key="4">
    <source>
        <dbReference type="Proteomes" id="UP000887575"/>
    </source>
</evidence>
<evidence type="ECO:0000256" key="2">
    <source>
        <dbReference type="SAM" id="MobiDB-lite"/>
    </source>
</evidence>
<dbReference type="SUPFAM" id="SSF56112">
    <property type="entry name" value="Protein kinase-like (PK-like)"/>
    <property type="match status" value="1"/>
</dbReference>
<dbReference type="Proteomes" id="UP000887575">
    <property type="component" value="Unassembled WGS sequence"/>
</dbReference>
<dbReference type="WBParaSite" id="MBELARI_LOCUS5861">
    <property type="protein sequence ID" value="MBELARI_LOCUS5861"/>
    <property type="gene ID" value="MBELARI_LOCUS5861"/>
</dbReference>
<dbReference type="AlphaFoldDB" id="A0AAF3JA40"/>
<evidence type="ECO:0000313" key="5">
    <source>
        <dbReference type="WBParaSite" id="MBELARI_LOCUS5861"/>
    </source>
</evidence>
<dbReference type="PROSITE" id="PS00108">
    <property type="entry name" value="PROTEIN_KINASE_ST"/>
    <property type="match status" value="1"/>
</dbReference>
<dbReference type="Gene3D" id="1.10.510.10">
    <property type="entry name" value="Transferase(Phosphotransferase) domain 1"/>
    <property type="match status" value="1"/>
</dbReference>
<dbReference type="PANTHER" id="PTHR11909">
    <property type="entry name" value="CASEIN KINASE-RELATED"/>
    <property type="match status" value="1"/>
</dbReference>
<dbReference type="PROSITE" id="PS50011">
    <property type="entry name" value="PROTEIN_KINASE_DOM"/>
    <property type="match status" value="1"/>
</dbReference>
<evidence type="ECO:0000259" key="3">
    <source>
        <dbReference type="PROSITE" id="PS50011"/>
    </source>
</evidence>
<evidence type="ECO:0000256" key="1">
    <source>
        <dbReference type="ARBA" id="ARBA00012513"/>
    </source>
</evidence>
<dbReference type="Pfam" id="PF00069">
    <property type="entry name" value="Pkinase"/>
    <property type="match status" value="1"/>
</dbReference>
<feature type="region of interest" description="Disordered" evidence="2">
    <location>
        <begin position="369"/>
        <end position="407"/>
    </location>
</feature>
<dbReference type="InterPro" id="IPR008271">
    <property type="entry name" value="Ser/Thr_kinase_AS"/>
</dbReference>
<name>A0AAF3JA40_9BILA</name>
<dbReference type="SMART" id="SM00220">
    <property type="entry name" value="S_TKc"/>
    <property type="match status" value="1"/>
</dbReference>